<reference evidence="1 2" key="1">
    <citation type="submission" date="2020-10" db="EMBL/GenBank/DDBJ databases">
        <title>Connecting structure to function with the recovery of over 1000 high-quality activated sludge metagenome-assembled genomes encoding full-length rRNA genes using long-read sequencing.</title>
        <authorList>
            <person name="Singleton C.M."/>
            <person name="Petriglieri F."/>
            <person name="Kristensen J.M."/>
            <person name="Kirkegaard R.H."/>
            <person name="Michaelsen T.Y."/>
            <person name="Andersen M.H."/>
            <person name="Karst S.M."/>
            <person name="Dueholm M.S."/>
            <person name="Nielsen P.H."/>
            <person name="Albertsen M."/>
        </authorList>
    </citation>
    <scope>NUCLEOTIDE SEQUENCE [LARGE SCALE GENOMIC DNA]</scope>
    <source>
        <strain evidence="1">Lyne_18-Q3-R50-59_MAXAC.006</strain>
    </source>
</reference>
<evidence type="ECO:0000313" key="1">
    <source>
        <dbReference type="EMBL" id="MBK9296500.1"/>
    </source>
</evidence>
<comment type="caution">
    <text evidence="1">The sequence shown here is derived from an EMBL/GenBank/DDBJ whole genome shotgun (WGS) entry which is preliminary data.</text>
</comment>
<dbReference type="Proteomes" id="UP000727993">
    <property type="component" value="Unassembled WGS sequence"/>
</dbReference>
<dbReference type="EMBL" id="JADJZA010000002">
    <property type="protein sequence ID" value="MBK9296500.1"/>
    <property type="molecule type" value="Genomic_DNA"/>
</dbReference>
<gene>
    <name evidence="1" type="ORF">IPN02_06520</name>
</gene>
<dbReference type="AlphaFoldDB" id="A0A936NAQ1"/>
<proteinExistence type="predicted"/>
<name>A0A936NAQ1_9ACTN</name>
<evidence type="ECO:0000313" key="2">
    <source>
        <dbReference type="Proteomes" id="UP000727993"/>
    </source>
</evidence>
<organism evidence="1 2">
    <name type="scientific">Candidatus Neomicrothrix subdominans</name>
    <dbReference type="NCBI Taxonomy" id="2954438"/>
    <lineage>
        <taxon>Bacteria</taxon>
        <taxon>Bacillati</taxon>
        <taxon>Actinomycetota</taxon>
        <taxon>Acidimicrobiia</taxon>
        <taxon>Acidimicrobiales</taxon>
        <taxon>Microthrixaceae</taxon>
        <taxon>Candidatus Neomicrothrix</taxon>
    </lineage>
</organism>
<sequence>MYYTWVVSESLDLDLLDEVEPFEIAEQIAHLFKHPALGVDDVYDVWNSDPLFYPATPPAHWLMVADVGQRILVVPLAPSNSGDPRRCRPIGCYEATAGLANRYREDR</sequence>
<protein>
    <submittedName>
        <fullName evidence="1">Uncharacterized protein</fullName>
    </submittedName>
</protein>
<accession>A0A936NAQ1</accession>